<evidence type="ECO:0000256" key="4">
    <source>
        <dbReference type="ARBA" id="ARBA00022801"/>
    </source>
</evidence>
<keyword evidence="7" id="KW-0456">Lyase</keyword>
<keyword evidence="6" id="KW-0238">DNA-binding</keyword>
<keyword evidence="3" id="KW-0227">DNA damage</keyword>
<comment type="caution">
    <text evidence="9">The sequence shown here is derived from an EMBL/GenBank/DDBJ whole genome shotgun (WGS) entry which is preliminary data.</text>
</comment>
<dbReference type="InterPro" id="IPR036590">
    <property type="entry name" value="SRAP-like"/>
</dbReference>
<dbReference type="PANTHER" id="PTHR13604">
    <property type="entry name" value="DC12-RELATED"/>
    <property type="match status" value="1"/>
</dbReference>
<keyword evidence="4 8" id="KW-0378">Hydrolase</keyword>
<evidence type="ECO:0000256" key="8">
    <source>
        <dbReference type="RuleBase" id="RU364100"/>
    </source>
</evidence>
<comment type="similarity">
    <text evidence="1 8">Belongs to the SOS response-associated peptidase family.</text>
</comment>
<dbReference type="PANTHER" id="PTHR13604:SF0">
    <property type="entry name" value="ABASIC SITE PROCESSING PROTEIN HMCES"/>
    <property type="match status" value="1"/>
</dbReference>
<dbReference type="Pfam" id="PF02586">
    <property type="entry name" value="SRAP"/>
    <property type="match status" value="1"/>
</dbReference>
<dbReference type="GO" id="GO:0006508">
    <property type="term" value="P:proteolysis"/>
    <property type="evidence" value="ECO:0007669"/>
    <property type="project" value="UniProtKB-KW"/>
</dbReference>
<evidence type="ECO:0000256" key="3">
    <source>
        <dbReference type="ARBA" id="ARBA00022763"/>
    </source>
</evidence>
<evidence type="ECO:0000256" key="5">
    <source>
        <dbReference type="ARBA" id="ARBA00023124"/>
    </source>
</evidence>
<dbReference type="GO" id="GO:0016829">
    <property type="term" value="F:lyase activity"/>
    <property type="evidence" value="ECO:0007669"/>
    <property type="project" value="UniProtKB-KW"/>
</dbReference>
<dbReference type="Gene3D" id="3.90.1680.10">
    <property type="entry name" value="SOS response associated peptidase-like"/>
    <property type="match status" value="1"/>
</dbReference>
<dbReference type="AlphaFoldDB" id="A0A9D1PNB4"/>
<accession>A0A9D1PNB4</accession>
<keyword evidence="2 8" id="KW-0645">Protease</keyword>
<reference evidence="9" key="2">
    <citation type="submission" date="2021-04" db="EMBL/GenBank/DDBJ databases">
        <authorList>
            <person name="Gilroy R."/>
        </authorList>
    </citation>
    <scope>NUCLEOTIDE SEQUENCE</scope>
    <source>
        <strain evidence="9">CHK169-2315</strain>
    </source>
</reference>
<evidence type="ECO:0000256" key="1">
    <source>
        <dbReference type="ARBA" id="ARBA00008136"/>
    </source>
</evidence>
<dbReference type="SUPFAM" id="SSF143081">
    <property type="entry name" value="BB1717-like"/>
    <property type="match status" value="1"/>
</dbReference>
<dbReference type="InterPro" id="IPR003738">
    <property type="entry name" value="SRAP"/>
</dbReference>
<dbReference type="GO" id="GO:0003697">
    <property type="term" value="F:single-stranded DNA binding"/>
    <property type="evidence" value="ECO:0007669"/>
    <property type="project" value="InterPro"/>
</dbReference>
<name>A0A9D1PNB4_9BACI</name>
<reference evidence="9" key="1">
    <citation type="journal article" date="2021" name="PeerJ">
        <title>Extensive microbial diversity within the chicken gut microbiome revealed by metagenomics and culture.</title>
        <authorList>
            <person name="Gilroy R."/>
            <person name="Ravi A."/>
            <person name="Getino M."/>
            <person name="Pursley I."/>
            <person name="Horton D.L."/>
            <person name="Alikhan N.F."/>
            <person name="Baker D."/>
            <person name="Gharbi K."/>
            <person name="Hall N."/>
            <person name="Watson M."/>
            <person name="Adriaenssens E.M."/>
            <person name="Foster-Nyarko E."/>
            <person name="Jarju S."/>
            <person name="Secka A."/>
            <person name="Antonio M."/>
            <person name="Oren A."/>
            <person name="Chaudhuri R.R."/>
            <person name="La Ragione R."/>
            <person name="Hildebrand F."/>
            <person name="Pallen M.J."/>
        </authorList>
    </citation>
    <scope>NUCLEOTIDE SEQUENCE</scope>
    <source>
        <strain evidence="9">CHK169-2315</strain>
    </source>
</reference>
<evidence type="ECO:0000256" key="2">
    <source>
        <dbReference type="ARBA" id="ARBA00022670"/>
    </source>
</evidence>
<evidence type="ECO:0000256" key="7">
    <source>
        <dbReference type="ARBA" id="ARBA00023239"/>
    </source>
</evidence>
<proteinExistence type="inferred from homology"/>
<protein>
    <recommendedName>
        <fullName evidence="8">Abasic site processing protein</fullName>
        <ecNumber evidence="8">3.4.-.-</ecNumber>
    </recommendedName>
</protein>
<dbReference type="EC" id="3.4.-.-" evidence="8"/>
<evidence type="ECO:0000313" key="9">
    <source>
        <dbReference type="EMBL" id="HIV75600.1"/>
    </source>
</evidence>
<dbReference type="Proteomes" id="UP000823937">
    <property type="component" value="Unassembled WGS sequence"/>
</dbReference>
<sequence>MCGRYTILQDKQTIIDRFQIGTDIANFEMSYNVAPGQNVLAVIHDGTKRRAGYLKWGLVPSWSKDKKIGSKMINARSETAHQKPSFKQLMARKRCIVIADSFYEWQRTDMERIPKRIQVDGTHLFSFAALWDKWEDENGPLFTCTLLTKEANESIRSVHHRMPIILSEEAEDVWLKDSFRNAAEAKQFLDEVDDVHFHYYTVSDVVNNVKHNEKACIEPIS</sequence>
<dbReference type="GO" id="GO:0106300">
    <property type="term" value="P:protein-DNA covalent cross-linking repair"/>
    <property type="evidence" value="ECO:0007669"/>
    <property type="project" value="InterPro"/>
</dbReference>
<dbReference type="EMBL" id="DXHX01000159">
    <property type="protein sequence ID" value="HIV75600.1"/>
    <property type="molecule type" value="Genomic_DNA"/>
</dbReference>
<gene>
    <name evidence="9" type="ORF">H9895_11045</name>
</gene>
<dbReference type="GO" id="GO:0008233">
    <property type="term" value="F:peptidase activity"/>
    <property type="evidence" value="ECO:0007669"/>
    <property type="project" value="UniProtKB-KW"/>
</dbReference>
<organism evidence="9 10">
    <name type="scientific">Candidatus Pseudogracilibacillus intestinigallinarum</name>
    <dbReference type="NCBI Taxonomy" id="2838742"/>
    <lineage>
        <taxon>Bacteria</taxon>
        <taxon>Bacillati</taxon>
        <taxon>Bacillota</taxon>
        <taxon>Bacilli</taxon>
        <taxon>Bacillales</taxon>
        <taxon>Bacillaceae</taxon>
        <taxon>Pseudogracilibacillus</taxon>
    </lineage>
</organism>
<keyword evidence="5" id="KW-0190">Covalent protein-DNA linkage</keyword>
<evidence type="ECO:0000313" key="10">
    <source>
        <dbReference type="Proteomes" id="UP000823937"/>
    </source>
</evidence>
<evidence type="ECO:0000256" key="6">
    <source>
        <dbReference type="ARBA" id="ARBA00023125"/>
    </source>
</evidence>